<reference evidence="2" key="2">
    <citation type="journal article" date="2023" name="IMA Fungus">
        <title>Comparative genomic study of the Penicillium genus elucidates a diverse pangenome and 15 lateral gene transfer events.</title>
        <authorList>
            <person name="Petersen C."/>
            <person name="Sorensen T."/>
            <person name="Nielsen M.R."/>
            <person name="Sondergaard T.E."/>
            <person name="Sorensen J.L."/>
            <person name="Fitzpatrick D.A."/>
            <person name="Frisvad J.C."/>
            <person name="Nielsen K.L."/>
        </authorList>
    </citation>
    <scope>NUCLEOTIDE SEQUENCE</scope>
    <source>
        <strain evidence="2">IBT 35673</strain>
    </source>
</reference>
<dbReference type="AlphaFoldDB" id="A0A9W9UFE4"/>
<proteinExistence type="predicted"/>
<dbReference type="GO" id="GO:0016646">
    <property type="term" value="F:oxidoreductase activity, acting on the CH-NH group of donors, NAD or NADP as acceptor"/>
    <property type="evidence" value="ECO:0007669"/>
    <property type="project" value="TreeGrafter"/>
</dbReference>
<dbReference type="EMBL" id="JAPZBQ010000003">
    <property type="protein sequence ID" value="KAJ5338992.1"/>
    <property type="molecule type" value="Genomic_DNA"/>
</dbReference>
<dbReference type="InterPro" id="IPR051606">
    <property type="entry name" value="Polyketide_Oxido-like"/>
</dbReference>
<dbReference type="InterPro" id="IPR036291">
    <property type="entry name" value="NAD(P)-bd_dom_sf"/>
</dbReference>
<evidence type="ECO:0000259" key="1">
    <source>
        <dbReference type="Pfam" id="PF13460"/>
    </source>
</evidence>
<dbReference type="Gene3D" id="3.40.50.720">
    <property type="entry name" value="NAD(P)-binding Rossmann-like Domain"/>
    <property type="match status" value="1"/>
</dbReference>
<reference evidence="2" key="1">
    <citation type="submission" date="2022-12" db="EMBL/GenBank/DDBJ databases">
        <authorList>
            <person name="Petersen C."/>
        </authorList>
    </citation>
    <scope>NUCLEOTIDE SEQUENCE</scope>
    <source>
        <strain evidence="2">IBT 35673</strain>
    </source>
</reference>
<comment type="caution">
    <text evidence="2">The sequence shown here is derived from an EMBL/GenBank/DDBJ whole genome shotgun (WGS) entry which is preliminary data.</text>
</comment>
<organism evidence="2 3">
    <name type="scientific">Penicillium brevicompactum</name>
    <dbReference type="NCBI Taxonomy" id="5074"/>
    <lineage>
        <taxon>Eukaryota</taxon>
        <taxon>Fungi</taxon>
        <taxon>Dikarya</taxon>
        <taxon>Ascomycota</taxon>
        <taxon>Pezizomycotina</taxon>
        <taxon>Eurotiomycetes</taxon>
        <taxon>Eurotiomycetidae</taxon>
        <taxon>Eurotiales</taxon>
        <taxon>Aspergillaceae</taxon>
        <taxon>Penicillium</taxon>
    </lineage>
</organism>
<gene>
    <name evidence="2" type="ORF">N7452_005720</name>
</gene>
<evidence type="ECO:0000313" key="3">
    <source>
        <dbReference type="Proteomes" id="UP001147695"/>
    </source>
</evidence>
<sequence>MRVLLLGATGNVGSRLLPALIQRGHVVTAMVRDPSRLPTGVQRNKFHVERGDASKATAIKTVAMEHQCDAIVNAAGAAAVTQWGKSDLQTIVDAVIRAALEIGQERGEPLRLWVFAGIGILDVSPKYMLVD</sequence>
<name>A0A9W9UFE4_PENBR</name>
<evidence type="ECO:0000313" key="2">
    <source>
        <dbReference type="EMBL" id="KAJ5338992.1"/>
    </source>
</evidence>
<feature type="domain" description="NAD(P)-binding" evidence="1">
    <location>
        <begin position="7"/>
        <end position="103"/>
    </location>
</feature>
<accession>A0A9W9UFE4</accession>
<dbReference type="Pfam" id="PF13460">
    <property type="entry name" value="NAD_binding_10"/>
    <property type="match status" value="1"/>
</dbReference>
<dbReference type="PANTHER" id="PTHR43355">
    <property type="entry name" value="FLAVIN REDUCTASE (NADPH)"/>
    <property type="match status" value="1"/>
</dbReference>
<dbReference type="SUPFAM" id="SSF51735">
    <property type="entry name" value="NAD(P)-binding Rossmann-fold domains"/>
    <property type="match status" value="1"/>
</dbReference>
<dbReference type="PANTHER" id="PTHR43355:SF7">
    <property type="entry name" value="NAD(P)-BINDING DOMAIN-CONTAINING PROTEIN"/>
    <property type="match status" value="1"/>
</dbReference>
<protein>
    <recommendedName>
        <fullName evidence="1">NAD(P)-binding domain-containing protein</fullName>
    </recommendedName>
</protein>
<dbReference type="InterPro" id="IPR016040">
    <property type="entry name" value="NAD(P)-bd_dom"/>
</dbReference>
<dbReference type="Proteomes" id="UP001147695">
    <property type="component" value="Unassembled WGS sequence"/>
</dbReference>